<accession>A0A0M2HTH7</accession>
<reference evidence="2 3" key="1">
    <citation type="submission" date="2015-02" db="EMBL/GenBank/DDBJ databases">
        <title>Draft genome sequences of ten Microbacterium spp. with emphasis on heavy metal contaminated environments.</title>
        <authorList>
            <person name="Corretto E."/>
        </authorList>
    </citation>
    <scope>NUCLEOTIDE SEQUENCE [LARGE SCALE GENOMIC DNA]</scope>
    <source>
        <strain evidence="2 3">SA35</strain>
    </source>
</reference>
<name>A0A0M2HTH7_9MICO</name>
<dbReference type="Proteomes" id="UP000033900">
    <property type="component" value="Unassembled WGS sequence"/>
</dbReference>
<feature type="region of interest" description="Disordered" evidence="1">
    <location>
        <begin position="1"/>
        <end position="93"/>
    </location>
</feature>
<organism evidence="2 3">
    <name type="scientific">Microbacterium hydrocarbonoxydans</name>
    <dbReference type="NCBI Taxonomy" id="273678"/>
    <lineage>
        <taxon>Bacteria</taxon>
        <taxon>Bacillati</taxon>
        <taxon>Actinomycetota</taxon>
        <taxon>Actinomycetes</taxon>
        <taxon>Micrococcales</taxon>
        <taxon>Microbacteriaceae</taxon>
        <taxon>Microbacterium</taxon>
    </lineage>
</organism>
<sequence>MSGIGDQGMRADDVISPGDPDAQERIREHLHEHAQEKPDGDAAEEVPAGGSGADSGAADAVGIDPGSESSVPDESVHNAEPGVGTRRADDTES</sequence>
<gene>
    <name evidence="2" type="ORF">RS84_01842</name>
</gene>
<evidence type="ECO:0000313" key="3">
    <source>
        <dbReference type="Proteomes" id="UP000033900"/>
    </source>
</evidence>
<protein>
    <submittedName>
        <fullName evidence="2">Uncharacterized protein</fullName>
    </submittedName>
</protein>
<dbReference type="AlphaFoldDB" id="A0A0M2HTH7"/>
<keyword evidence="3" id="KW-1185">Reference proteome</keyword>
<dbReference type="PATRIC" id="fig|273678.4.peg.1845"/>
<feature type="compositionally biased region" description="Basic and acidic residues" evidence="1">
    <location>
        <begin position="22"/>
        <end position="40"/>
    </location>
</feature>
<dbReference type="OrthoDB" id="5082100at2"/>
<dbReference type="EMBL" id="JYJB01000008">
    <property type="protein sequence ID" value="KJL48210.1"/>
    <property type="molecule type" value="Genomic_DNA"/>
</dbReference>
<evidence type="ECO:0000313" key="2">
    <source>
        <dbReference type="EMBL" id="KJL48210.1"/>
    </source>
</evidence>
<evidence type="ECO:0000256" key="1">
    <source>
        <dbReference type="SAM" id="MobiDB-lite"/>
    </source>
</evidence>
<comment type="caution">
    <text evidence="2">The sequence shown here is derived from an EMBL/GenBank/DDBJ whole genome shotgun (WGS) entry which is preliminary data.</text>
</comment>
<dbReference type="RefSeq" id="WP_045257437.1">
    <property type="nucleotide sequence ID" value="NZ_JYJB01000008.1"/>
</dbReference>
<proteinExistence type="predicted"/>